<keyword evidence="1" id="KW-1133">Transmembrane helix</keyword>
<evidence type="ECO:0000313" key="2">
    <source>
        <dbReference type="EMBL" id="HIQ65076.1"/>
    </source>
</evidence>
<organism evidence="2 3">
    <name type="scientific">Candidatus Faecenecus gallistercoris</name>
    <dbReference type="NCBI Taxonomy" id="2840793"/>
    <lineage>
        <taxon>Bacteria</taxon>
        <taxon>Bacillati</taxon>
        <taxon>Bacillota</taxon>
        <taxon>Bacillota incertae sedis</taxon>
        <taxon>Candidatus Faecenecus</taxon>
    </lineage>
</organism>
<dbReference type="EMBL" id="DVFU01000096">
    <property type="protein sequence ID" value="HIQ65076.1"/>
    <property type="molecule type" value="Genomic_DNA"/>
</dbReference>
<evidence type="ECO:0000256" key="1">
    <source>
        <dbReference type="SAM" id="Phobius"/>
    </source>
</evidence>
<dbReference type="AlphaFoldDB" id="A0A9D1CKC1"/>
<keyword evidence="1" id="KW-0812">Transmembrane</keyword>
<feature type="transmembrane region" description="Helical" evidence="1">
    <location>
        <begin position="21"/>
        <end position="51"/>
    </location>
</feature>
<keyword evidence="1" id="KW-0472">Membrane</keyword>
<evidence type="ECO:0000313" key="3">
    <source>
        <dbReference type="Proteomes" id="UP000886725"/>
    </source>
</evidence>
<feature type="transmembrane region" description="Helical" evidence="1">
    <location>
        <begin position="63"/>
        <end position="86"/>
    </location>
</feature>
<sequence>MIYDLDVKGMRKMIRKFSRTAYGRTVFTLAYAAFFFFLILTVLFLFGMLFGSCLGVNYYTLNTLMWILGCCFAAFLSFLIGSAYYYKELRIYVKNLDE</sequence>
<accession>A0A9D1CKC1</accession>
<name>A0A9D1CKC1_9FIRM</name>
<comment type="caution">
    <text evidence="2">The sequence shown here is derived from an EMBL/GenBank/DDBJ whole genome shotgun (WGS) entry which is preliminary data.</text>
</comment>
<protein>
    <submittedName>
        <fullName evidence="2">Uncharacterized protein</fullName>
    </submittedName>
</protein>
<dbReference type="Proteomes" id="UP000886725">
    <property type="component" value="Unassembled WGS sequence"/>
</dbReference>
<gene>
    <name evidence="2" type="ORF">IAC85_04980</name>
</gene>
<reference evidence="2" key="2">
    <citation type="journal article" date="2021" name="PeerJ">
        <title>Extensive microbial diversity within the chicken gut microbiome revealed by metagenomics and culture.</title>
        <authorList>
            <person name="Gilroy R."/>
            <person name="Ravi A."/>
            <person name="Getino M."/>
            <person name="Pursley I."/>
            <person name="Horton D.L."/>
            <person name="Alikhan N.F."/>
            <person name="Baker D."/>
            <person name="Gharbi K."/>
            <person name="Hall N."/>
            <person name="Watson M."/>
            <person name="Adriaenssens E.M."/>
            <person name="Foster-Nyarko E."/>
            <person name="Jarju S."/>
            <person name="Secka A."/>
            <person name="Antonio M."/>
            <person name="Oren A."/>
            <person name="Chaudhuri R.R."/>
            <person name="La Ragione R."/>
            <person name="Hildebrand F."/>
            <person name="Pallen M.J."/>
        </authorList>
    </citation>
    <scope>NUCLEOTIDE SEQUENCE</scope>
    <source>
        <strain evidence="2">CHK165-10780</strain>
    </source>
</reference>
<proteinExistence type="predicted"/>
<reference evidence="2" key="1">
    <citation type="submission" date="2020-10" db="EMBL/GenBank/DDBJ databases">
        <authorList>
            <person name="Gilroy R."/>
        </authorList>
    </citation>
    <scope>NUCLEOTIDE SEQUENCE</scope>
    <source>
        <strain evidence="2">CHK165-10780</strain>
    </source>
</reference>